<evidence type="ECO:0000313" key="13">
    <source>
        <dbReference type="Proteomes" id="UP000441208"/>
    </source>
</evidence>
<evidence type="ECO:0000313" key="7">
    <source>
        <dbReference type="EMBL" id="KAE9296016.1"/>
    </source>
</evidence>
<keyword evidence="9" id="KW-1185">Reference proteome</keyword>
<evidence type="ECO:0000313" key="14">
    <source>
        <dbReference type="Proteomes" id="UP000460718"/>
    </source>
</evidence>
<proteinExistence type="predicted"/>
<dbReference type="Proteomes" id="UP000437068">
    <property type="component" value="Unassembled WGS sequence"/>
</dbReference>
<dbReference type="Proteomes" id="UP000433483">
    <property type="component" value="Unassembled WGS sequence"/>
</dbReference>
<dbReference type="EMBL" id="QXFW01001202">
    <property type="protein sequence ID" value="KAE8994721.1"/>
    <property type="molecule type" value="Genomic_DNA"/>
</dbReference>
<reference evidence="8 9" key="1">
    <citation type="submission" date="2018-08" db="EMBL/GenBank/DDBJ databases">
        <title>Genomic investigation of the strawberry pathogen Phytophthora fragariae indicates pathogenicity is determined by transcriptional variation in three key races.</title>
        <authorList>
            <person name="Adams T.M."/>
            <person name="Armitage A.D."/>
            <person name="Sobczyk M.K."/>
            <person name="Bates H.J."/>
            <person name="Dunwell J.M."/>
            <person name="Nellist C.F."/>
            <person name="Harrison R.J."/>
        </authorList>
    </citation>
    <scope>NUCLEOTIDE SEQUENCE [LARGE SCALE GENOMIC DNA]</scope>
    <source>
        <strain evidence="7 10">A4</strain>
        <strain evidence="6 11">BC-1</strain>
        <strain evidence="5 9">NOV-27</strain>
        <strain evidence="4 12">NOV-5</strain>
        <strain evidence="3 13">NOV-71</strain>
        <strain evidence="1 8">NOV-9</strain>
        <strain evidence="2 14">SCRP245</strain>
    </source>
</reference>
<dbReference type="Proteomes" id="UP000460718">
    <property type="component" value="Unassembled WGS sequence"/>
</dbReference>
<comment type="caution">
    <text evidence="1">The sequence shown here is derived from an EMBL/GenBank/DDBJ whole genome shotgun (WGS) entry which is preliminary data.</text>
</comment>
<evidence type="ECO:0000313" key="3">
    <source>
        <dbReference type="EMBL" id="KAE9094300.1"/>
    </source>
</evidence>
<evidence type="ECO:0000313" key="8">
    <source>
        <dbReference type="Proteomes" id="UP000429523"/>
    </source>
</evidence>
<accession>A0A6A3EGK2</accession>
<evidence type="ECO:0000313" key="11">
    <source>
        <dbReference type="Proteomes" id="UP000440367"/>
    </source>
</evidence>
<dbReference type="EMBL" id="QXFZ01001232">
    <property type="protein sequence ID" value="KAE9094300.1"/>
    <property type="molecule type" value="Genomic_DNA"/>
</dbReference>
<dbReference type="OrthoDB" id="164008at2759"/>
<dbReference type="Proteomes" id="UP000440367">
    <property type="component" value="Unassembled WGS sequence"/>
</dbReference>
<name>A0A6A3EGK2_9STRA</name>
<dbReference type="EMBL" id="QXGD01001287">
    <property type="protein sequence ID" value="KAE9209728.1"/>
    <property type="molecule type" value="Genomic_DNA"/>
</dbReference>
<organism evidence="1 8">
    <name type="scientific">Phytophthora fragariae</name>
    <dbReference type="NCBI Taxonomy" id="53985"/>
    <lineage>
        <taxon>Eukaryota</taxon>
        <taxon>Sar</taxon>
        <taxon>Stramenopiles</taxon>
        <taxon>Oomycota</taxon>
        <taxon>Peronosporomycetes</taxon>
        <taxon>Peronosporales</taxon>
        <taxon>Peronosporaceae</taxon>
        <taxon>Phytophthora</taxon>
    </lineage>
</organism>
<evidence type="ECO:0000313" key="4">
    <source>
        <dbReference type="EMBL" id="KAE9126646.1"/>
    </source>
</evidence>
<dbReference type="EMBL" id="QXGB01001246">
    <property type="protein sequence ID" value="KAE9194224.1"/>
    <property type="molecule type" value="Genomic_DNA"/>
</dbReference>
<evidence type="ECO:0000313" key="5">
    <source>
        <dbReference type="EMBL" id="KAE9194224.1"/>
    </source>
</evidence>
<protein>
    <submittedName>
        <fullName evidence="1">Uncharacterized protein</fullName>
    </submittedName>
</protein>
<evidence type="ECO:0000313" key="10">
    <source>
        <dbReference type="Proteomes" id="UP000437068"/>
    </source>
</evidence>
<evidence type="ECO:0000313" key="12">
    <source>
        <dbReference type="Proteomes" id="UP000440732"/>
    </source>
</evidence>
<sequence>MLLSVLRRSGSARGVAVAARLSAVHHASSPASSQVLQLQTRTFLTSPRVTKYVMARAKVLHLAARTFLAYNQILQLDSASSPLSRYFAHSATLRDRVFMYLVCLIPPDQPIELPDFLAGATQAAHVVMRQIYALEGAHNLGQVSPSLDEVANQQCIDKWAAKLDAQRQALHLPVGTRFKLEKLEVDDARLAEAEYEYSDEAVDQKNETYSMYHMKEALCMKVRFVTTEHLLAFRSDGDEHPTRHTLKTTFDWSFYSDVSRAHLVDWQITKATPFKLDLAVDKRAETKMPAPI</sequence>
<dbReference type="AlphaFoldDB" id="A0A6A3EGK2"/>
<evidence type="ECO:0000313" key="6">
    <source>
        <dbReference type="EMBL" id="KAE9209728.1"/>
    </source>
</evidence>
<dbReference type="Proteomes" id="UP000440732">
    <property type="component" value="Unassembled WGS sequence"/>
</dbReference>
<dbReference type="EMBL" id="QXGF01001295">
    <property type="protein sequence ID" value="KAE8931041.1"/>
    <property type="molecule type" value="Genomic_DNA"/>
</dbReference>
<evidence type="ECO:0000313" key="2">
    <source>
        <dbReference type="EMBL" id="KAE8994721.1"/>
    </source>
</evidence>
<evidence type="ECO:0000313" key="9">
    <source>
        <dbReference type="Proteomes" id="UP000433483"/>
    </source>
</evidence>
<evidence type="ECO:0000313" key="1">
    <source>
        <dbReference type="EMBL" id="KAE8931041.1"/>
    </source>
</evidence>
<dbReference type="EMBL" id="QXGE01001211">
    <property type="protein sequence ID" value="KAE9296016.1"/>
    <property type="molecule type" value="Genomic_DNA"/>
</dbReference>
<dbReference type="EMBL" id="QXGA01001177">
    <property type="protein sequence ID" value="KAE9126646.1"/>
    <property type="molecule type" value="Genomic_DNA"/>
</dbReference>
<dbReference type="Proteomes" id="UP000441208">
    <property type="component" value="Unassembled WGS sequence"/>
</dbReference>
<gene>
    <name evidence="7" type="ORF">PF001_g17065</name>
    <name evidence="6" type="ORF">PF002_g19025</name>
    <name evidence="5" type="ORF">PF005_g17778</name>
    <name evidence="4" type="ORF">PF006_g16682</name>
    <name evidence="3" type="ORF">PF007_g17811</name>
    <name evidence="1" type="ORF">PF009_g18892</name>
    <name evidence="2" type="ORF">PF011_g16622</name>
</gene>
<dbReference type="Proteomes" id="UP000429523">
    <property type="component" value="Unassembled WGS sequence"/>
</dbReference>